<comment type="caution">
    <text evidence="1">The sequence shown here is derived from an EMBL/GenBank/DDBJ whole genome shotgun (WGS) entry which is preliminary data.</text>
</comment>
<organism evidence="1 2">
    <name type="scientific">Actinomortierella ambigua</name>
    <dbReference type="NCBI Taxonomy" id="1343610"/>
    <lineage>
        <taxon>Eukaryota</taxon>
        <taxon>Fungi</taxon>
        <taxon>Fungi incertae sedis</taxon>
        <taxon>Mucoromycota</taxon>
        <taxon>Mortierellomycotina</taxon>
        <taxon>Mortierellomycetes</taxon>
        <taxon>Mortierellales</taxon>
        <taxon>Mortierellaceae</taxon>
        <taxon>Actinomortierella</taxon>
    </lineage>
</organism>
<proteinExistence type="predicted"/>
<dbReference type="Gene3D" id="3.80.10.10">
    <property type="entry name" value="Ribonuclease Inhibitor"/>
    <property type="match status" value="1"/>
</dbReference>
<evidence type="ECO:0000313" key="1">
    <source>
        <dbReference type="EMBL" id="KAG0255152.1"/>
    </source>
</evidence>
<dbReference type="InterPro" id="IPR032675">
    <property type="entry name" value="LRR_dom_sf"/>
</dbReference>
<gene>
    <name evidence="1" type="ORF">DFQ27_006403</name>
</gene>
<accession>A0A9P6PZ47</accession>
<dbReference type="OrthoDB" id="2326699at2759"/>
<dbReference type="SUPFAM" id="SSF52047">
    <property type="entry name" value="RNI-like"/>
    <property type="match status" value="1"/>
</dbReference>
<dbReference type="EMBL" id="JAAAJB010000475">
    <property type="protein sequence ID" value="KAG0255152.1"/>
    <property type="molecule type" value="Genomic_DNA"/>
</dbReference>
<keyword evidence="2" id="KW-1185">Reference proteome</keyword>
<dbReference type="AlphaFoldDB" id="A0A9P6PZ47"/>
<evidence type="ECO:0000313" key="2">
    <source>
        <dbReference type="Proteomes" id="UP000807716"/>
    </source>
</evidence>
<sequence length="595" mass="68387">MPCILDIAFIPHIVRDIAAHLSIADVKRCSLTGPELYEAFSPFLGTSLTISRDIEAMYRQRILTMVLVKRGRFIRALFIDTIDLPLNVLQNVTNQCPAVTRFHSNVLAVPLNRRVQATFDYLARLSALERVSFTIHDLFVAFQDRLVPSLLRLTMVTDLRLEKGTWSSQGVLDLLEQLPRLQVFHLQAQKMVLNHAVEVFNRSDRQYPNLNELALGSSSVKGNSGPSMESFLLPLWQKCPHLETLWICGSSYTVARSTLPPLCDFLRQTSCSSSASASSASFPKIRNIRLFNDRYPHEAIAEIVDALPNGQLRQWELLSSISPWDAVPVHSWGERLVQNHFSSLEHVELTRGTLYNEDCRHTWVPTLLESCPRLRVLRAPAKVGMRGTGHVQRMISLDIRAAVQVTWACRDLEELDIPIVGACLTWPHDRCWDYISNRYLPQGQHDSLCESYHRRFFCQLSRCRKMRRFSMGYNDRQGLVDNFPDETCHSLLNHDDCAPYTQSDDALPWTLGSGLEFLETSWKQLEYLGLAWTTHRAGMDELQWMLQHWPRLKQIDGFWRVCDYVDNIDHILFMDMHHPDVKLHNIVPRCGTKDP</sequence>
<dbReference type="Proteomes" id="UP000807716">
    <property type="component" value="Unassembled WGS sequence"/>
</dbReference>
<name>A0A9P6PZ47_9FUNG</name>
<protein>
    <recommendedName>
        <fullName evidence="3">F-box domain-containing protein</fullName>
    </recommendedName>
</protein>
<reference evidence="1" key="1">
    <citation type="journal article" date="2020" name="Fungal Divers.">
        <title>Resolving the Mortierellaceae phylogeny through synthesis of multi-gene phylogenetics and phylogenomics.</title>
        <authorList>
            <person name="Vandepol N."/>
            <person name="Liber J."/>
            <person name="Desiro A."/>
            <person name="Na H."/>
            <person name="Kennedy M."/>
            <person name="Barry K."/>
            <person name="Grigoriev I.V."/>
            <person name="Miller A.N."/>
            <person name="O'Donnell K."/>
            <person name="Stajich J.E."/>
            <person name="Bonito G."/>
        </authorList>
    </citation>
    <scope>NUCLEOTIDE SEQUENCE</scope>
    <source>
        <strain evidence="1">BC1065</strain>
    </source>
</reference>
<evidence type="ECO:0008006" key="3">
    <source>
        <dbReference type="Google" id="ProtNLM"/>
    </source>
</evidence>